<evidence type="ECO:0000313" key="3">
    <source>
        <dbReference type="Proteomes" id="UP000629365"/>
    </source>
</evidence>
<dbReference type="RefSeq" id="WP_188435604.1">
    <property type="nucleotide sequence ID" value="NZ_BMCM01000001.1"/>
</dbReference>
<dbReference type="SUPFAM" id="SSF54593">
    <property type="entry name" value="Glyoxalase/Bleomycin resistance protein/Dihydroxybiphenyl dioxygenase"/>
    <property type="match status" value="2"/>
</dbReference>
<sequence length="300" mass="33527">MSQKIVPNLWFNQNADEAGEFYTDVFPGATAIVGAQYPEDVPDWQADFSGRTLTVDLVIDGYLLTLINAGDEFRPNASVSFMLNFDPLRFDGDRDAARASLDETWAKLSDGGAVRMELGEYPFSPCYGWVEDRYGVNWQLLLANPEGEPRPFLIPQLMFCGPVQNKAREAAEFYTSLFPEAEVGFIAEYPTQTGPADAGSVMFGEFLLAGQWFSMMDSGVEQDVTFSCGVSLEVRVADQDELDHYWNALTTAPEAEVCGWLADRYGLSWQIVPENIGELMQRPGSYTKMMEMKKLIIADF</sequence>
<dbReference type="Gene3D" id="3.30.720.100">
    <property type="match status" value="1"/>
</dbReference>
<dbReference type="InterPro" id="IPR029068">
    <property type="entry name" value="Glyas_Bleomycin-R_OHBP_Dase"/>
</dbReference>
<dbReference type="Proteomes" id="UP000629365">
    <property type="component" value="Unassembled WGS sequence"/>
</dbReference>
<comment type="caution">
    <text evidence="2">The sequence shown here is derived from an EMBL/GenBank/DDBJ whole genome shotgun (WGS) entry which is preliminary data.</text>
</comment>
<evidence type="ECO:0000313" key="2">
    <source>
        <dbReference type="EMBL" id="GGD70350.1"/>
    </source>
</evidence>
<keyword evidence="3" id="KW-1185">Reference proteome</keyword>
<protein>
    <recommendedName>
        <fullName evidence="1">PhnB-like domain-containing protein</fullName>
    </recommendedName>
</protein>
<organism evidence="2 3">
    <name type="scientific">Microbacterium murale</name>
    <dbReference type="NCBI Taxonomy" id="1081040"/>
    <lineage>
        <taxon>Bacteria</taxon>
        <taxon>Bacillati</taxon>
        <taxon>Actinomycetota</taxon>
        <taxon>Actinomycetes</taxon>
        <taxon>Micrococcales</taxon>
        <taxon>Microbacteriaceae</taxon>
        <taxon>Microbacterium</taxon>
    </lineage>
</organism>
<evidence type="ECO:0000259" key="1">
    <source>
        <dbReference type="Pfam" id="PF06983"/>
    </source>
</evidence>
<feature type="domain" description="PhnB-like" evidence="1">
    <location>
        <begin position="153"/>
        <end position="272"/>
    </location>
</feature>
<name>A0ABQ1RJI6_9MICO</name>
<gene>
    <name evidence="2" type="ORF">GCM10007269_12020</name>
</gene>
<dbReference type="Pfam" id="PF06983">
    <property type="entry name" value="3-dmu-9_3-mt"/>
    <property type="match status" value="2"/>
</dbReference>
<feature type="domain" description="PhnB-like" evidence="1">
    <location>
        <begin position="3"/>
        <end position="140"/>
    </location>
</feature>
<reference evidence="3" key="1">
    <citation type="journal article" date="2019" name="Int. J. Syst. Evol. Microbiol.">
        <title>The Global Catalogue of Microorganisms (GCM) 10K type strain sequencing project: providing services to taxonomists for standard genome sequencing and annotation.</title>
        <authorList>
            <consortium name="The Broad Institute Genomics Platform"/>
            <consortium name="The Broad Institute Genome Sequencing Center for Infectious Disease"/>
            <person name="Wu L."/>
            <person name="Ma J."/>
        </authorList>
    </citation>
    <scope>NUCLEOTIDE SEQUENCE [LARGE SCALE GENOMIC DNA]</scope>
    <source>
        <strain evidence="3">CCM 7640</strain>
    </source>
</reference>
<dbReference type="CDD" id="cd06588">
    <property type="entry name" value="PhnB_like"/>
    <property type="match status" value="2"/>
</dbReference>
<dbReference type="Gene3D" id="3.30.720.110">
    <property type="match status" value="1"/>
</dbReference>
<dbReference type="PANTHER" id="PTHR33990">
    <property type="entry name" value="PROTEIN YJDN-RELATED"/>
    <property type="match status" value="1"/>
</dbReference>
<proteinExistence type="predicted"/>
<accession>A0ABQ1RJI6</accession>
<dbReference type="EMBL" id="BMCM01000001">
    <property type="protein sequence ID" value="GGD70350.1"/>
    <property type="molecule type" value="Genomic_DNA"/>
</dbReference>
<dbReference type="InterPro" id="IPR028973">
    <property type="entry name" value="PhnB-like"/>
</dbReference>
<dbReference type="Gene3D" id="3.10.180.10">
    <property type="entry name" value="2,3-Dihydroxybiphenyl 1,2-Dioxygenase, domain 1"/>
    <property type="match status" value="1"/>
</dbReference>